<evidence type="ECO:0000256" key="1">
    <source>
        <dbReference type="ARBA" id="ARBA00010333"/>
    </source>
</evidence>
<accession>A0ABT7K6V4</accession>
<gene>
    <name evidence="6" type="ORF">PY649_33305</name>
</gene>
<feature type="signal peptide" evidence="4">
    <location>
        <begin position="1"/>
        <end position="29"/>
    </location>
</feature>
<dbReference type="PANTHER" id="PTHR30085">
    <property type="entry name" value="AMINO ACID ABC TRANSPORTER PERMEASE"/>
    <property type="match status" value="1"/>
</dbReference>
<reference evidence="6" key="1">
    <citation type="submission" date="2023-06" db="EMBL/GenBank/DDBJ databases">
        <title>Phylogenetic Diversity of Rhizobium strains.</title>
        <authorList>
            <person name="Moura F.T."/>
            <person name="Helene L.C.F."/>
            <person name="Hungria M."/>
        </authorList>
    </citation>
    <scope>NUCLEOTIDE SEQUENCE</scope>
    <source>
        <strain evidence="6">CCGE526</strain>
    </source>
</reference>
<sequence>MRTKKVLASAASALSILAATVLLPHAAAAASGDTLKAVQARGHLACTGHNGSFEGFAEVDDKGNWKGFDVDYCRAVATAVFGDPSKVAFLPVSWAQRFPSLQSGELDVVIKATGWTMSRDTELGLQFSVPYFLGLTQVMVPKSLGVSDVKGLEGGTACVEAGTSTERQAANYFKRVGVNVKLITFEKTTEARAAYFGGRCDSFIQWGPNLATARLAAPKPEDHIILPDNLALEAEAAVVRQGDDPWLDIVNWTFFTTWLAEEYGITSKNVDEMKAKPADETVAKLLGVTPGYGSRLGLPDDWGYKVIKLVGNSKEIYDRSLGEGSPYKLPRGLNNLWSNGGVLYPAGLD</sequence>
<dbReference type="SUPFAM" id="SSF53850">
    <property type="entry name" value="Periplasmic binding protein-like II"/>
    <property type="match status" value="1"/>
</dbReference>
<dbReference type="Proteomes" id="UP001172645">
    <property type="component" value="Unassembled WGS sequence"/>
</dbReference>
<protein>
    <submittedName>
        <fullName evidence="6">Amino acid ABC transporter substrate-binding protein</fullName>
    </submittedName>
</protein>
<dbReference type="SMART" id="SM00062">
    <property type="entry name" value="PBPb"/>
    <property type="match status" value="1"/>
</dbReference>
<proteinExistence type="inferred from homology"/>
<dbReference type="InterPro" id="IPR001638">
    <property type="entry name" value="Solute-binding_3/MltF_N"/>
</dbReference>
<dbReference type="InterPro" id="IPR051455">
    <property type="entry name" value="Bact_solute-bind_prot3"/>
</dbReference>
<dbReference type="Gene3D" id="3.40.190.10">
    <property type="entry name" value="Periplasmic binding protein-like II"/>
    <property type="match status" value="2"/>
</dbReference>
<keyword evidence="7" id="KW-1185">Reference proteome</keyword>
<comment type="similarity">
    <text evidence="1">Belongs to the bacterial solute-binding protein 3 family.</text>
</comment>
<dbReference type="PANTHER" id="PTHR30085:SF7">
    <property type="entry name" value="AMINO-ACID ABC TRANSPORTER-BINDING PROTEIN YHDW-RELATED"/>
    <property type="match status" value="1"/>
</dbReference>
<comment type="caution">
    <text evidence="6">The sequence shown here is derived from an EMBL/GenBank/DDBJ whole genome shotgun (WGS) entry which is preliminary data.</text>
</comment>
<evidence type="ECO:0000259" key="5">
    <source>
        <dbReference type="SMART" id="SM00062"/>
    </source>
</evidence>
<feature type="domain" description="Solute-binding protein family 3/N-terminal" evidence="5">
    <location>
        <begin position="48"/>
        <end position="273"/>
    </location>
</feature>
<dbReference type="RefSeq" id="WP_285873282.1">
    <property type="nucleotide sequence ID" value="NZ_JARFYM010000059.1"/>
</dbReference>
<name>A0ABT7K6V4_9HYPH</name>
<dbReference type="Pfam" id="PF00497">
    <property type="entry name" value="SBP_bac_3"/>
    <property type="match status" value="1"/>
</dbReference>
<evidence type="ECO:0000256" key="2">
    <source>
        <dbReference type="ARBA" id="ARBA00022448"/>
    </source>
</evidence>
<evidence type="ECO:0000313" key="7">
    <source>
        <dbReference type="Proteomes" id="UP001172645"/>
    </source>
</evidence>
<evidence type="ECO:0000256" key="4">
    <source>
        <dbReference type="SAM" id="SignalP"/>
    </source>
</evidence>
<keyword evidence="2" id="KW-0813">Transport</keyword>
<dbReference type="CDD" id="cd13692">
    <property type="entry name" value="PBP2_BztA"/>
    <property type="match status" value="1"/>
</dbReference>
<feature type="chain" id="PRO_5045918716" evidence="4">
    <location>
        <begin position="30"/>
        <end position="349"/>
    </location>
</feature>
<evidence type="ECO:0000313" key="6">
    <source>
        <dbReference type="EMBL" id="MDL2403745.1"/>
    </source>
</evidence>
<dbReference type="EMBL" id="JARFYM010000059">
    <property type="protein sequence ID" value="MDL2403745.1"/>
    <property type="molecule type" value="Genomic_DNA"/>
</dbReference>
<organism evidence="6 7">
    <name type="scientific">Rhizobium mayense</name>
    <dbReference type="NCBI Taxonomy" id="1312184"/>
    <lineage>
        <taxon>Bacteria</taxon>
        <taxon>Pseudomonadati</taxon>
        <taxon>Pseudomonadota</taxon>
        <taxon>Alphaproteobacteria</taxon>
        <taxon>Hyphomicrobiales</taxon>
        <taxon>Rhizobiaceae</taxon>
        <taxon>Rhizobium/Agrobacterium group</taxon>
        <taxon>Rhizobium</taxon>
    </lineage>
</organism>
<evidence type="ECO:0000256" key="3">
    <source>
        <dbReference type="ARBA" id="ARBA00022729"/>
    </source>
</evidence>
<keyword evidence="3 4" id="KW-0732">Signal</keyword>